<sequence>HEESMWRYHKGNCLKFLMGNNNKYTHDAIWDFLEANL</sequence>
<evidence type="ECO:0000313" key="1">
    <source>
        <dbReference type="EMBL" id="GAI86828.1"/>
    </source>
</evidence>
<organism evidence="1">
    <name type="scientific">marine sediment metagenome</name>
    <dbReference type="NCBI Taxonomy" id="412755"/>
    <lineage>
        <taxon>unclassified sequences</taxon>
        <taxon>metagenomes</taxon>
        <taxon>ecological metagenomes</taxon>
    </lineage>
</organism>
<gene>
    <name evidence="1" type="ORF">S12H4_12936</name>
</gene>
<comment type="caution">
    <text evidence="1">The sequence shown here is derived from an EMBL/GenBank/DDBJ whole genome shotgun (WGS) entry which is preliminary data.</text>
</comment>
<reference evidence="1" key="1">
    <citation type="journal article" date="2014" name="Front. Microbiol.">
        <title>High frequency of phylogenetically diverse reductive dehalogenase-homologous genes in deep subseafloor sedimentary metagenomes.</title>
        <authorList>
            <person name="Kawai M."/>
            <person name="Futagami T."/>
            <person name="Toyoda A."/>
            <person name="Takaki Y."/>
            <person name="Nishi S."/>
            <person name="Hori S."/>
            <person name="Arai W."/>
            <person name="Tsubouchi T."/>
            <person name="Morono Y."/>
            <person name="Uchiyama I."/>
            <person name="Ito T."/>
            <person name="Fujiyama A."/>
            <person name="Inagaki F."/>
            <person name="Takami H."/>
        </authorList>
    </citation>
    <scope>NUCLEOTIDE SEQUENCE</scope>
    <source>
        <strain evidence="1">Expedition CK06-06</strain>
    </source>
</reference>
<accession>X1S1R7</accession>
<feature type="non-terminal residue" evidence="1">
    <location>
        <position position="1"/>
    </location>
</feature>
<dbReference type="AlphaFoldDB" id="X1S1R7"/>
<proteinExistence type="predicted"/>
<protein>
    <submittedName>
        <fullName evidence="1">Uncharacterized protein</fullName>
    </submittedName>
</protein>
<name>X1S1R7_9ZZZZ</name>
<dbReference type="EMBL" id="BARW01006170">
    <property type="protein sequence ID" value="GAI86828.1"/>
    <property type="molecule type" value="Genomic_DNA"/>
</dbReference>